<dbReference type="GO" id="GO:0000155">
    <property type="term" value="F:phosphorelay sensor kinase activity"/>
    <property type="evidence" value="ECO:0007669"/>
    <property type="project" value="InterPro"/>
</dbReference>
<keyword evidence="8" id="KW-0418">Kinase</keyword>
<dbReference type="InterPro" id="IPR003661">
    <property type="entry name" value="HisK_dim/P_dom"/>
</dbReference>
<evidence type="ECO:0000256" key="11">
    <source>
        <dbReference type="ARBA" id="ARBA00023012"/>
    </source>
</evidence>
<keyword evidence="16" id="KW-1185">Reference proteome</keyword>
<keyword evidence="7" id="KW-0547">Nucleotide-binding</keyword>
<keyword evidence="9" id="KW-0067">ATP-binding</keyword>
<evidence type="ECO:0000259" key="14">
    <source>
        <dbReference type="PROSITE" id="PS50109"/>
    </source>
</evidence>
<dbReference type="InterPro" id="IPR003594">
    <property type="entry name" value="HATPase_dom"/>
</dbReference>
<dbReference type="InterPro" id="IPR036890">
    <property type="entry name" value="HATPase_C_sf"/>
</dbReference>
<name>A0A2Z2NIF0_9GAMM</name>
<sequence>MSSIQRKLSVSLAIGITLLWLLASVVSSLIIHHELEEAADSALRVTARQLLAIGAVASEFSVESEAVTEMDSRTVSGTKSKPESGSGTESLRTLQLRRAQQAELSAGEGRRMEEVKGLLGYVIRDAGGAALVIGGKLPQTLLVQKIPSGFSSIEGYRVYIEQSVVSQRSILIAEPLEHRNEINQGAIIVLSLSLLLLIPLSLLLVWWVVRGSMHEVESVQQDIESRGGNDLSVLATTDMPRELVPIVESVNRLLGRLSRTLESERNFTTNSAHELRTPIASALAQTQRQIASLPDGTERERARRIEQTLQELARTSEKLMQLARAESGSMINDVPTNAFPIIEYLLDEYKSLRVEASRLQLYCITEAQFHTVLDPDGVAILLRNLIDNALKHGAANSTIEVVVDSEPNEIRVINSGPVIPAAELQGLKERFKRYSSGTDGNGAEVADHVDIGPTGSGLGLAIAETIAGHAGITLTLQSPARGRSDGFEAILSAGWLQTTRA</sequence>
<dbReference type="GO" id="GO:0005524">
    <property type="term" value="F:ATP binding"/>
    <property type="evidence" value="ECO:0007669"/>
    <property type="project" value="UniProtKB-KW"/>
</dbReference>
<evidence type="ECO:0000256" key="9">
    <source>
        <dbReference type="ARBA" id="ARBA00022840"/>
    </source>
</evidence>
<evidence type="ECO:0000256" key="10">
    <source>
        <dbReference type="ARBA" id="ARBA00022989"/>
    </source>
</evidence>
<dbReference type="SMART" id="SM00388">
    <property type="entry name" value="HisKA"/>
    <property type="match status" value="1"/>
</dbReference>
<keyword evidence="13" id="KW-0472">Membrane</keyword>
<evidence type="ECO:0000256" key="1">
    <source>
        <dbReference type="ARBA" id="ARBA00000085"/>
    </source>
</evidence>
<keyword evidence="10 13" id="KW-1133">Transmembrane helix</keyword>
<organism evidence="15 16">
    <name type="scientific">Granulosicoccus antarcticus IMCC3135</name>
    <dbReference type="NCBI Taxonomy" id="1192854"/>
    <lineage>
        <taxon>Bacteria</taxon>
        <taxon>Pseudomonadati</taxon>
        <taxon>Pseudomonadota</taxon>
        <taxon>Gammaproteobacteria</taxon>
        <taxon>Chromatiales</taxon>
        <taxon>Granulosicoccaceae</taxon>
        <taxon>Granulosicoccus</taxon>
    </lineage>
</organism>
<comment type="subcellular location">
    <subcellularLocation>
        <location evidence="2">Membrane</location>
        <topology evidence="2">Multi-pass membrane protein</topology>
    </subcellularLocation>
</comment>
<dbReference type="Pfam" id="PF02518">
    <property type="entry name" value="HATPase_c"/>
    <property type="match status" value="1"/>
</dbReference>
<evidence type="ECO:0000256" key="5">
    <source>
        <dbReference type="ARBA" id="ARBA00022679"/>
    </source>
</evidence>
<evidence type="ECO:0000256" key="2">
    <source>
        <dbReference type="ARBA" id="ARBA00004141"/>
    </source>
</evidence>
<feature type="domain" description="Histidine kinase" evidence="14">
    <location>
        <begin position="270"/>
        <end position="478"/>
    </location>
</feature>
<proteinExistence type="predicted"/>
<dbReference type="OrthoDB" id="9809766at2"/>
<dbReference type="InterPro" id="IPR005467">
    <property type="entry name" value="His_kinase_dom"/>
</dbReference>
<feature type="transmembrane region" description="Helical" evidence="13">
    <location>
        <begin position="185"/>
        <end position="209"/>
    </location>
</feature>
<dbReference type="Proteomes" id="UP000250079">
    <property type="component" value="Chromosome"/>
</dbReference>
<reference evidence="15 16" key="1">
    <citation type="submission" date="2016-12" db="EMBL/GenBank/DDBJ databases">
        <authorList>
            <person name="Song W.-J."/>
            <person name="Kurnit D.M."/>
        </authorList>
    </citation>
    <scope>NUCLEOTIDE SEQUENCE [LARGE SCALE GENOMIC DNA]</scope>
    <source>
        <strain evidence="15 16">IMCC3135</strain>
    </source>
</reference>
<dbReference type="EMBL" id="CP018632">
    <property type="protein sequence ID" value="ASJ70255.1"/>
    <property type="molecule type" value="Genomic_DNA"/>
</dbReference>
<dbReference type="InterPro" id="IPR036097">
    <property type="entry name" value="HisK_dim/P_sf"/>
</dbReference>
<evidence type="ECO:0000256" key="6">
    <source>
        <dbReference type="ARBA" id="ARBA00022692"/>
    </source>
</evidence>
<dbReference type="SUPFAM" id="SSF47384">
    <property type="entry name" value="Homodimeric domain of signal transducing histidine kinase"/>
    <property type="match status" value="1"/>
</dbReference>
<dbReference type="Gene3D" id="1.20.5.1040">
    <property type="entry name" value="Sensor protein qsec"/>
    <property type="match status" value="1"/>
</dbReference>
<dbReference type="PANTHER" id="PTHR45436:SF14">
    <property type="entry name" value="SENSOR PROTEIN QSEC"/>
    <property type="match status" value="1"/>
</dbReference>
<dbReference type="Gene3D" id="3.30.565.10">
    <property type="entry name" value="Histidine kinase-like ATPase, C-terminal domain"/>
    <property type="match status" value="1"/>
</dbReference>
<dbReference type="InterPro" id="IPR050428">
    <property type="entry name" value="TCS_sensor_his_kinase"/>
</dbReference>
<evidence type="ECO:0000256" key="3">
    <source>
        <dbReference type="ARBA" id="ARBA00012438"/>
    </source>
</evidence>
<dbReference type="RefSeq" id="WP_088915813.1">
    <property type="nucleotide sequence ID" value="NZ_CP018632.1"/>
</dbReference>
<dbReference type="PANTHER" id="PTHR45436">
    <property type="entry name" value="SENSOR HISTIDINE KINASE YKOH"/>
    <property type="match status" value="1"/>
</dbReference>
<keyword evidence="6 13" id="KW-0812">Transmembrane</keyword>
<feature type="region of interest" description="Disordered" evidence="12">
    <location>
        <begin position="71"/>
        <end position="92"/>
    </location>
</feature>
<evidence type="ECO:0000313" key="15">
    <source>
        <dbReference type="EMBL" id="ASJ70255.1"/>
    </source>
</evidence>
<gene>
    <name evidence="15" type="primary">qseC_1</name>
    <name evidence="15" type="ORF">IMCC3135_00645</name>
</gene>
<dbReference type="Pfam" id="PF00512">
    <property type="entry name" value="HisKA"/>
    <property type="match status" value="1"/>
</dbReference>
<feature type="compositionally biased region" description="Polar residues" evidence="12">
    <location>
        <begin position="73"/>
        <end position="92"/>
    </location>
</feature>
<keyword evidence="4" id="KW-0597">Phosphoprotein</keyword>
<evidence type="ECO:0000256" key="4">
    <source>
        <dbReference type="ARBA" id="ARBA00022553"/>
    </source>
</evidence>
<dbReference type="GO" id="GO:0005886">
    <property type="term" value="C:plasma membrane"/>
    <property type="evidence" value="ECO:0007669"/>
    <property type="project" value="TreeGrafter"/>
</dbReference>
<evidence type="ECO:0000256" key="13">
    <source>
        <dbReference type="SAM" id="Phobius"/>
    </source>
</evidence>
<dbReference type="Gene3D" id="1.10.287.130">
    <property type="match status" value="1"/>
</dbReference>
<protein>
    <recommendedName>
        <fullName evidence="3">histidine kinase</fullName>
        <ecNumber evidence="3">2.7.13.3</ecNumber>
    </recommendedName>
</protein>
<dbReference type="KEGG" id="gai:IMCC3135_00645"/>
<comment type="catalytic activity">
    <reaction evidence="1">
        <text>ATP + protein L-histidine = ADP + protein N-phospho-L-histidine.</text>
        <dbReference type="EC" id="2.7.13.3"/>
    </reaction>
</comment>
<evidence type="ECO:0000313" key="16">
    <source>
        <dbReference type="Proteomes" id="UP000250079"/>
    </source>
</evidence>
<evidence type="ECO:0000256" key="8">
    <source>
        <dbReference type="ARBA" id="ARBA00022777"/>
    </source>
</evidence>
<dbReference type="SUPFAM" id="SSF55874">
    <property type="entry name" value="ATPase domain of HSP90 chaperone/DNA topoisomerase II/histidine kinase"/>
    <property type="match status" value="1"/>
</dbReference>
<dbReference type="AlphaFoldDB" id="A0A2Z2NIF0"/>
<evidence type="ECO:0000256" key="7">
    <source>
        <dbReference type="ARBA" id="ARBA00022741"/>
    </source>
</evidence>
<dbReference type="PROSITE" id="PS50109">
    <property type="entry name" value="HIS_KIN"/>
    <property type="match status" value="1"/>
</dbReference>
<dbReference type="SMART" id="SM00387">
    <property type="entry name" value="HATPase_c"/>
    <property type="match status" value="1"/>
</dbReference>
<accession>A0A2Z2NIF0</accession>
<dbReference type="CDD" id="cd00075">
    <property type="entry name" value="HATPase"/>
    <property type="match status" value="1"/>
</dbReference>
<keyword evidence="5 15" id="KW-0808">Transferase</keyword>
<dbReference type="EC" id="2.7.13.3" evidence="3"/>
<evidence type="ECO:0000256" key="12">
    <source>
        <dbReference type="SAM" id="MobiDB-lite"/>
    </source>
</evidence>
<keyword evidence="11" id="KW-0902">Two-component regulatory system</keyword>
<dbReference type="CDD" id="cd00082">
    <property type="entry name" value="HisKA"/>
    <property type="match status" value="1"/>
</dbReference>